<proteinExistence type="predicted"/>
<dbReference type="Pfam" id="PF19515">
    <property type="entry name" value="DUF6048"/>
    <property type="match status" value="1"/>
</dbReference>
<dbReference type="InterPro" id="IPR046111">
    <property type="entry name" value="DUF6048"/>
</dbReference>
<evidence type="ECO:0000313" key="2">
    <source>
        <dbReference type="Proteomes" id="UP000289792"/>
    </source>
</evidence>
<evidence type="ECO:0000313" key="1">
    <source>
        <dbReference type="EMBL" id="RXJ51400.1"/>
    </source>
</evidence>
<accession>A0A4Q0XIU1</accession>
<reference evidence="1 2" key="1">
    <citation type="submission" date="2019-01" db="EMBL/GenBank/DDBJ databases">
        <title>Genome sequence of the Antarctic species Gelidibacter gilvus ACAM 158(T).</title>
        <authorList>
            <person name="Bowman J.P."/>
        </authorList>
    </citation>
    <scope>NUCLEOTIDE SEQUENCE [LARGE SCALE GENOMIC DNA]</scope>
    <source>
        <strain evidence="1 2">IC158</strain>
    </source>
</reference>
<dbReference type="Proteomes" id="UP000289792">
    <property type="component" value="Unassembled WGS sequence"/>
</dbReference>
<name>A0A4Q0XIU1_9FLAO</name>
<protein>
    <submittedName>
        <fullName evidence="1">Uncharacterized protein</fullName>
    </submittedName>
</protein>
<dbReference type="AlphaFoldDB" id="A0A4Q0XIU1"/>
<gene>
    <name evidence="1" type="ORF">ESZ48_05915</name>
</gene>
<dbReference type="EMBL" id="SDDZ01000002">
    <property type="protein sequence ID" value="RXJ51400.1"/>
    <property type="molecule type" value="Genomic_DNA"/>
</dbReference>
<comment type="caution">
    <text evidence="1">The sequence shown here is derived from an EMBL/GenBank/DDBJ whole genome shotgun (WGS) entry which is preliminary data.</text>
</comment>
<organism evidence="1 2">
    <name type="scientific">Gelidibacter gilvus</name>
    <dbReference type="NCBI Taxonomy" id="59602"/>
    <lineage>
        <taxon>Bacteria</taxon>
        <taxon>Pseudomonadati</taxon>
        <taxon>Bacteroidota</taxon>
        <taxon>Flavobacteriia</taxon>
        <taxon>Flavobacteriales</taxon>
        <taxon>Flavobacteriaceae</taxon>
        <taxon>Gelidibacter</taxon>
    </lineage>
</organism>
<dbReference type="OrthoDB" id="1199048at2"/>
<keyword evidence="2" id="KW-1185">Reference proteome</keyword>
<sequence>MKMQRISIFIISLIILMVFPETSFSQEVQEKNANDTIIIKQKYGLRLGGDIGRLVRSFIDDDYKGFEITADYRLTQKLYLAGELGTEENSIRNDYLDVTAKGSYFKAGIDYNLYRNWLDMENLIYTGLRVGVSTFSQNLNSYKIYTTDQYYDTPFTSTDLQEYKGLSAIWAELVIGIKAEIVTNLFIGFNAQLKGLVAEDQPTNFENLFIPGFNKTFDSGRFGFGFGYNVSYLIPIYKKNKKIAIED</sequence>